<evidence type="ECO:0000256" key="2">
    <source>
        <dbReference type="SAM" id="MobiDB-lite"/>
    </source>
</evidence>
<protein>
    <submittedName>
        <fullName evidence="3">Uncharacterized protein</fullName>
    </submittedName>
</protein>
<dbReference type="Proteomes" id="UP000023152">
    <property type="component" value="Unassembled WGS sequence"/>
</dbReference>
<comment type="caution">
    <text evidence="3">The sequence shown here is derived from an EMBL/GenBank/DDBJ whole genome shotgun (WGS) entry which is preliminary data.</text>
</comment>
<evidence type="ECO:0000313" key="4">
    <source>
        <dbReference type="Proteomes" id="UP000023152"/>
    </source>
</evidence>
<proteinExistence type="predicted"/>
<organism evidence="3 4">
    <name type="scientific">Reticulomyxa filosa</name>
    <dbReference type="NCBI Taxonomy" id="46433"/>
    <lineage>
        <taxon>Eukaryota</taxon>
        <taxon>Sar</taxon>
        <taxon>Rhizaria</taxon>
        <taxon>Retaria</taxon>
        <taxon>Foraminifera</taxon>
        <taxon>Monothalamids</taxon>
        <taxon>Reticulomyxidae</taxon>
        <taxon>Reticulomyxa</taxon>
    </lineage>
</organism>
<evidence type="ECO:0000256" key="1">
    <source>
        <dbReference type="SAM" id="Coils"/>
    </source>
</evidence>
<keyword evidence="1" id="KW-0175">Coiled coil</keyword>
<dbReference type="AlphaFoldDB" id="X6LSI0"/>
<accession>X6LSI0</accession>
<evidence type="ECO:0000313" key="3">
    <source>
        <dbReference type="EMBL" id="ETO04072.1"/>
    </source>
</evidence>
<gene>
    <name evidence="3" type="ORF">RFI_33330</name>
</gene>
<sequence>MEEENDHWKHCMLLEISDYSTHLEEMKKELEAFSQANQQLQHQLVTVQTENQTLRFKISQTDHILKQLEMERNKFIQPTFLENNMQFYLPPFDTTGINELMHSREPIDYTQMGPYAPDTMRAEVGSTGQSER</sequence>
<keyword evidence="4" id="KW-1185">Reference proteome</keyword>
<reference evidence="3 4" key="1">
    <citation type="journal article" date="2013" name="Curr. Biol.">
        <title>The Genome of the Foraminiferan Reticulomyxa filosa.</title>
        <authorList>
            <person name="Glockner G."/>
            <person name="Hulsmann N."/>
            <person name="Schleicher M."/>
            <person name="Noegel A.A."/>
            <person name="Eichinger L."/>
            <person name="Gallinger C."/>
            <person name="Pawlowski J."/>
            <person name="Sierra R."/>
            <person name="Euteneuer U."/>
            <person name="Pillet L."/>
            <person name="Moustafa A."/>
            <person name="Platzer M."/>
            <person name="Groth M."/>
            <person name="Szafranski K."/>
            <person name="Schliwa M."/>
        </authorList>
    </citation>
    <scope>NUCLEOTIDE SEQUENCE [LARGE SCALE GENOMIC DNA]</scope>
</reference>
<feature type="coiled-coil region" evidence="1">
    <location>
        <begin position="16"/>
        <end position="50"/>
    </location>
</feature>
<name>X6LSI0_RETFI</name>
<dbReference type="Gene3D" id="1.20.5.340">
    <property type="match status" value="1"/>
</dbReference>
<feature type="region of interest" description="Disordered" evidence="2">
    <location>
        <begin position="111"/>
        <end position="132"/>
    </location>
</feature>
<dbReference type="EMBL" id="ASPP01030505">
    <property type="protein sequence ID" value="ETO04072.1"/>
    <property type="molecule type" value="Genomic_DNA"/>
</dbReference>